<dbReference type="Proteomes" id="UP000251937">
    <property type="component" value="Unassembled WGS sequence"/>
</dbReference>
<name>A0AAX2IJC3_9FLAO</name>
<dbReference type="EMBL" id="FUZE01000019">
    <property type="protein sequence ID" value="SKC00314.1"/>
    <property type="molecule type" value="Genomic_DNA"/>
</dbReference>
<evidence type="ECO:0000313" key="2">
    <source>
        <dbReference type="EMBL" id="SQA88800.1"/>
    </source>
</evidence>
<dbReference type="AlphaFoldDB" id="A0AAX2IJC3"/>
<evidence type="ECO:0000313" key="1">
    <source>
        <dbReference type="EMBL" id="SKC00314.1"/>
    </source>
</evidence>
<accession>A0AAX2IJC3</accession>
<reference evidence="1 3" key="1">
    <citation type="submission" date="2017-02" db="EMBL/GenBank/DDBJ databases">
        <authorList>
            <person name="Varghese N."/>
            <person name="Submissions S."/>
        </authorList>
    </citation>
    <scope>NUCLEOTIDE SEQUENCE [LARGE SCALE GENOMIC DNA]</scope>
    <source>
        <strain evidence="1 3">DSM 16775</strain>
    </source>
</reference>
<reference evidence="2 4" key="2">
    <citation type="submission" date="2018-06" db="EMBL/GenBank/DDBJ databases">
        <authorList>
            <consortium name="Pathogen Informatics"/>
            <person name="Doyle S."/>
        </authorList>
    </citation>
    <scope>NUCLEOTIDE SEQUENCE [LARGE SCALE GENOMIC DNA]</scope>
    <source>
        <strain evidence="2 4">NCTC11212</strain>
    </source>
</reference>
<dbReference type="RefSeq" id="WP_123920987.1">
    <property type="nucleotide sequence ID" value="NZ_CP033934.1"/>
</dbReference>
<evidence type="ECO:0000313" key="3">
    <source>
        <dbReference type="Proteomes" id="UP000190669"/>
    </source>
</evidence>
<dbReference type="Proteomes" id="UP000190669">
    <property type="component" value="Unassembled WGS sequence"/>
</dbReference>
<dbReference type="EMBL" id="UAVR01000008">
    <property type="protein sequence ID" value="SQA88800.1"/>
    <property type="molecule type" value="Genomic_DNA"/>
</dbReference>
<protein>
    <recommendedName>
        <fullName evidence="5">Lipoprotein</fullName>
    </recommendedName>
</protein>
<proteinExistence type="predicted"/>
<comment type="caution">
    <text evidence="2">The sequence shown here is derived from an EMBL/GenBank/DDBJ whole genome shotgun (WGS) entry which is preliminary data.</text>
</comment>
<evidence type="ECO:0000313" key="4">
    <source>
        <dbReference type="Proteomes" id="UP000251937"/>
    </source>
</evidence>
<sequence>MKIKTHTIVFSMLLICFYSCSFDKQGQWDISELYAQKIEGTSKILYKYDAWGGRDSHTYGFVILDSTEIFKIDLKNTLPFYKLSDIPNKNKIEGISHECYNSCEEEYYKSKPNYKPMKINKFQSNNINIENIIYQYRGYSEKDGGLESYVIDKFIETKDSLFFYNLNDVESMNGIHLDELKVKKGEVYLQLNNNKEIQKIIVEQINLDPITKEFIDGRTCFLTPKKKTFANEFSQRGIFRKIKITK</sequence>
<evidence type="ECO:0008006" key="5">
    <source>
        <dbReference type="Google" id="ProtNLM"/>
    </source>
</evidence>
<organism evidence="2 4">
    <name type="scientific">Chryseobacterium balustinum</name>
    <dbReference type="NCBI Taxonomy" id="246"/>
    <lineage>
        <taxon>Bacteria</taxon>
        <taxon>Pseudomonadati</taxon>
        <taxon>Bacteroidota</taxon>
        <taxon>Flavobacteriia</taxon>
        <taxon>Flavobacteriales</taxon>
        <taxon>Weeksellaceae</taxon>
        <taxon>Chryseobacterium group</taxon>
        <taxon>Chryseobacterium</taxon>
    </lineage>
</organism>
<gene>
    <name evidence="2" type="ORF">NCTC11212_01337</name>
    <name evidence="1" type="ORF">SAMN05421800_11987</name>
</gene>
<keyword evidence="3" id="KW-1185">Reference proteome</keyword>